<dbReference type="Gene3D" id="3.40.50.2300">
    <property type="match status" value="2"/>
</dbReference>
<dbReference type="SUPFAM" id="SSF47413">
    <property type="entry name" value="lambda repressor-like DNA-binding domains"/>
    <property type="match status" value="1"/>
</dbReference>
<evidence type="ECO:0000256" key="1">
    <source>
        <dbReference type="ARBA" id="ARBA00023015"/>
    </source>
</evidence>
<gene>
    <name evidence="5" type="ORF">IAG03_07400</name>
</gene>
<reference evidence="5" key="1">
    <citation type="submission" date="2020-08" db="EMBL/GenBank/DDBJ databases">
        <title>Genome public.</title>
        <authorList>
            <person name="Liu C."/>
            <person name="Sun Q."/>
        </authorList>
    </citation>
    <scope>NUCLEOTIDE SEQUENCE</scope>
    <source>
        <strain evidence="5">NSJ-40</strain>
    </source>
</reference>
<dbReference type="PANTHER" id="PTHR30146:SF109">
    <property type="entry name" value="HTH-TYPE TRANSCRIPTIONAL REGULATOR GALS"/>
    <property type="match status" value="1"/>
</dbReference>
<dbReference type="AlphaFoldDB" id="A0A926D9J5"/>
<dbReference type="SUPFAM" id="SSF53822">
    <property type="entry name" value="Periplasmic binding protein-like I"/>
    <property type="match status" value="1"/>
</dbReference>
<dbReference type="InterPro" id="IPR028082">
    <property type="entry name" value="Peripla_BP_I"/>
</dbReference>
<comment type="caution">
    <text evidence="5">The sequence shown here is derived from an EMBL/GenBank/DDBJ whole genome shotgun (WGS) entry which is preliminary data.</text>
</comment>
<keyword evidence="6" id="KW-1185">Reference proteome</keyword>
<dbReference type="InterPro" id="IPR046335">
    <property type="entry name" value="LacI/GalR-like_sensor"/>
</dbReference>
<accession>A0A926D9J5</accession>
<dbReference type="PROSITE" id="PS50932">
    <property type="entry name" value="HTH_LACI_2"/>
    <property type="match status" value="1"/>
</dbReference>
<dbReference type="Pfam" id="PF00356">
    <property type="entry name" value="LacI"/>
    <property type="match status" value="1"/>
</dbReference>
<organism evidence="5 6">
    <name type="scientific">Yeguia hominis</name>
    <dbReference type="NCBI Taxonomy" id="2763662"/>
    <lineage>
        <taxon>Bacteria</taxon>
        <taxon>Bacillati</taxon>
        <taxon>Bacillota</taxon>
        <taxon>Clostridia</taxon>
        <taxon>Eubacteriales</taxon>
        <taxon>Yeguiaceae</taxon>
        <taxon>Yeguia</taxon>
    </lineage>
</organism>
<dbReference type="GO" id="GO:0000976">
    <property type="term" value="F:transcription cis-regulatory region binding"/>
    <property type="evidence" value="ECO:0007669"/>
    <property type="project" value="TreeGrafter"/>
</dbReference>
<keyword evidence="2 5" id="KW-0238">DNA-binding</keyword>
<evidence type="ECO:0000313" key="5">
    <source>
        <dbReference type="EMBL" id="MBC8533832.1"/>
    </source>
</evidence>
<dbReference type="Proteomes" id="UP000651482">
    <property type="component" value="Unassembled WGS sequence"/>
</dbReference>
<dbReference type="EMBL" id="JACRSN010000009">
    <property type="protein sequence ID" value="MBC8533832.1"/>
    <property type="molecule type" value="Genomic_DNA"/>
</dbReference>
<dbReference type="GO" id="GO:0003700">
    <property type="term" value="F:DNA-binding transcription factor activity"/>
    <property type="evidence" value="ECO:0007669"/>
    <property type="project" value="TreeGrafter"/>
</dbReference>
<name>A0A926D9J5_9FIRM</name>
<evidence type="ECO:0000259" key="4">
    <source>
        <dbReference type="PROSITE" id="PS50932"/>
    </source>
</evidence>
<evidence type="ECO:0000313" key="6">
    <source>
        <dbReference type="Proteomes" id="UP000651482"/>
    </source>
</evidence>
<dbReference type="InterPro" id="IPR000843">
    <property type="entry name" value="HTH_LacI"/>
</dbReference>
<proteinExistence type="predicted"/>
<dbReference type="Gene3D" id="1.10.260.40">
    <property type="entry name" value="lambda repressor-like DNA-binding domains"/>
    <property type="match status" value="1"/>
</dbReference>
<keyword evidence="1" id="KW-0805">Transcription regulation</keyword>
<evidence type="ECO:0000256" key="2">
    <source>
        <dbReference type="ARBA" id="ARBA00023125"/>
    </source>
</evidence>
<protein>
    <submittedName>
        <fullName evidence="5">LacI family DNA-binding transcriptional regulator</fullName>
    </submittedName>
</protein>
<dbReference type="InterPro" id="IPR010982">
    <property type="entry name" value="Lambda_DNA-bd_dom_sf"/>
</dbReference>
<dbReference type="Pfam" id="PF13377">
    <property type="entry name" value="Peripla_BP_3"/>
    <property type="match status" value="1"/>
</dbReference>
<evidence type="ECO:0000256" key="3">
    <source>
        <dbReference type="ARBA" id="ARBA00023163"/>
    </source>
</evidence>
<keyword evidence="3" id="KW-0804">Transcription</keyword>
<dbReference type="RefSeq" id="WP_249319488.1">
    <property type="nucleotide sequence ID" value="NZ_JACRSN010000009.1"/>
</dbReference>
<sequence length="335" mass="37254">MKKTILEISKRSGCSPATVSNVLNRKRGFSKATEEKVLKIAKEIGYRTQAKMESVRLVSYSKSGDVLADTPFFSALIQGIEYECRNNGIHMTVTNLSQEDPDFQEVLTHILNDSTSGILLLATELADSDIAPFHEAAAPVILLDSWFDRNPMDTVLIGNTDAVCNAVEYFIQNGHTQIGYLGSSFRINNFEDRKAGLLRALDRHDLCLPESFCAFLSPTMEGSYRDMLAYLNCHATLPTAFFADNDNIAFGAMKALQERGHQIPDEISIIGFDDMPFCEVTSPPLTTIRVFKKEMGQEAVRRLLSKANASAGSPCMKIELCTEFVERSSVRNRSR</sequence>
<dbReference type="SMART" id="SM00354">
    <property type="entry name" value="HTH_LACI"/>
    <property type="match status" value="1"/>
</dbReference>
<dbReference type="PANTHER" id="PTHR30146">
    <property type="entry name" value="LACI-RELATED TRANSCRIPTIONAL REPRESSOR"/>
    <property type="match status" value="1"/>
</dbReference>
<dbReference type="CDD" id="cd01392">
    <property type="entry name" value="HTH_LacI"/>
    <property type="match status" value="1"/>
</dbReference>
<feature type="domain" description="HTH lacI-type" evidence="4">
    <location>
        <begin position="3"/>
        <end position="57"/>
    </location>
</feature>